<name>M7BJP4_CHEMY</name>
<evidence type="ECO:0000313" key="3">
    <source>
        <dbReference type="Proteomes" id="UP000031443"/>
    </source>
</evidence>
<dbReference type="EMBL" id="KB522139">
    <property type="protein sequence ID" value="EMP37409.1"/>
    <property type="molecule type" value="Genomic_DNA"/>
</dbReference>
<accession>M7BJP4</accession>
<feature type="compositionally biased region" description="Basic and acidic residues" evidence="1">
    <location>
        <begin position="73"/>
        <end position="82"/>
    </location>
</feature>
<proteinExistence type="predicted"/>
<reference evidence="3" key="1">
    <citation type="journal article" date="2013" name="Nat. Genet.">
        <title>The draft genomes of soft-shell turtle and green sea turtle yield insights into the development and evolution of the turtle-specific body plan.</title>
        <authorList>
            <person name="Wang Z."/>
            <person name="Pascual-Anaya J."/>
            <person name="Zadissa A."/>
            <person name="Li W."/>
            <person name="Niimura Y."/>
            <person name="Huang Z."/>
            <person name="Li C."/>
            <person name="White S."/>
            <person name="Xiong Z."/>
            <person name="Fang D."/>
            <person name="Wang B."/>
            <person name="Ming Y."/>
            <person name="Chen Y."/>
            <person name="Zheng Y."/>
            <person name="Kuraku S."/>
            <person name="Pignatelli M."/>
            <person name="Herrero J."/>
            <person name="Beal K."/>
            <person name="Nozawa M."/>
            <person name="Li Q."/>
            <person name="Wang J."/>
            <person name="Zhang H."/>
            <person name="Yu L."/>
            <person name="Shigenobu S."/>
            <person name="Wang J."/>
            <person name="Liu J."/>
            <person name="Flicek P."/>
            <person name="Searle S."/>
            <person name="Wang J."/>
            <person name="Kuratani S."/>
            <person name="Yin Y."/>
            <person name="Aken B."/>
            <person name="Zhang G."/>
            <person name="Irie N."/>
        </authorList>
    </citation>
    <scope>NUCLEOTIDE SEQUENCE [LARGE SCALE GENOMIC DNA]</scope>
</reference>
<protein>
    <submittedName>
        <fullName evidence="2">Uncharacterized protein</fullName>
    </submittedName>
</protein>
<gene>
    <name evidence="2" type="ORF">UY3_05390</name>
</gene>
<feature type="region of interest" description="Disordered" evidence="1">
    <location>
        <begin position="40"/>
        <end position="120"/>
    </location>
</feature>
<sequence length="120" mass="13714">MRFHSMVITMPESSRKQSFTLNHPPVLKVDDRQRLARIRREEREKQLGDSGGLGQSNFGGPFHKKISFAAPSGEEKIKEKPKLCHRRKKRTGGPAAKLPQKTEAERWSCCQSAVNEEERD</sequence>
<keyword evidence="3" id="KW-1185">Reference proteome</keyword>
<evidence type="ECO:0000313" key="2">
    <source>
        <dbReference type="EMBL" id="EMP37409.1"/>
    </source>
</evidence>
<dbReference type="AlphaFoldDB" id="M7BJP4"/>
<dbReference type="Proteomes" id="UP000031443">
    <property type="component" value="Unassembled WGS sequence"/>
</dbReference>
<evidence type="ECO:0000256" key="1">
    <source>
        <dbReference type="SAM" id="MobiDB-lite"/>
    </source>
</evidence>
<organism evidence="2 3">
    <name type="scientific">Chelonia mydas</name>
    <name type="common">Green sea-turtle</name>
    <name type="synonym">Chelonia agassizi</name>
    <dbReference type="NCBI Taxonomy" id="8469"/>
    <lineage>
        <taxon>Eukaryota</taxon>
        <taxon>Metazoa</taxon>
        <taxon>Chordata</taxon>
        <taxon>Craniata</taxon>
        <taxon>Vertebrata</taxon>
        <taxon>Euteleostomi</taxon>
        <taxon>Archelosauria</taxon>
        <taxon>Testudinata</taxon>
        <taxon>Testudines</taxon>
        <taxon>Cryptodira</taxon>
        <taxon>Durocryptodira</taxon>
        <taxon>Americhelydia</taxon>
        <taxon>Chelonioidea</taxon>
        <taxon>Cheloniidae</taxon>
        <taxon>Chelonia</taxon>
    </lineage>
</organism>